<dbReference type="Gene3D" id="1.10.555.10">
    <property type="entry name" value="Rho GTPase activation protein"/>
    <property type="match status" value="1"/>
</dbReference>
<dbReference type="GeneID" id="100376722"/>
<dbReference type="Pfam" id="PF00620">
    <property type="entry name" value="RhoGAP"/>
    <property type="match status" value="1"/>
</dbReference>
<dbReference type="PANTHER" id="PTHR14963:SF7">
    <property type="entry name" value="RHO GTPASE-ACTIVATING PROTEIN 19"/>
    <property type="match status" value="1"/>
</dbReference>
<gene>
    <name evidence="5" type="primary">LOC100376722</name>
</gene>
<name>A0ABM0M9Q2_SACKO</name>
<dbReference type="PANTHER" id="PTHR14963">
    <property type="entry name" value="RHO GTPASE ACTIVATING PROTEIN 18,19-RELATED"/>
    <property type="match status" value="1"/>
</dbReference>
<keyword evidence="4" id="KW-1185">Reference proteome</keyword>
<evidence type="ECO:0000259" key="3">
    <source>
        <dbReference type="PROSITE" id="PS50238"/>
    </source>
</evidence>
<organism evidence="4 5">
    <name type="scientific">Saccoglossus kowalevskii</name>
    <name type="common">Acorn worm</name>
    <dbReference type="NCBI Taxonomy" id="10224"/>
    <lineage>
        <taxon>Eukaryota</taxon>
        <taxon>Metazoa</taxon>
        <taxon>Hemichordata</taxon>
        <taxon>Enteropneusta</taxon>
        <taxon>Harrimaniidae</taxon>
        <taxon>Saccoglossus</taxon>
    </lineage>
</organism>
<feature type="region of interest" description="Disordered" evidence="2">
    <location>
        <begin position="227"/>
        <end position="259"/>
    </location>
</feature>
<feature type="domain" description="Rho-GAP" evidence="3">
    <location>
        <begin position="1"/>
        <end position="103"/>
    </location>
</feature>
<feature type="compositionally biased region" description="Basic residues" evidence="2">
    <location>
        <begin position="227"/>
        <end position="236"/>
    </location>
</feature>
<sequence length="270" mass="31358">MSEENLQKWRDKRKQDHITSLTYLFLMLPSHSYKLLQELLELLYLAAKEQTHNKMTAYNLGVMFAPHVLWPRYFTTDDVRDQNFVNKLNKGVEFMIKYSQKIFRVPPLLLAKCEAHIKNESLQHNQNELKNLQDTQDGPIISNPQSANVRVKTRHTTEDALGKLFDGVKSMEPSAKRRKLMKNFAKNCHMPGTPESVRDDAARFMREKKHSRSKSFGGVIKKHIVTPFNKKQRKNRPGSPPATTAAPRSRMILHDDTTNSPNRHYIIHFP</sequence>
<dbReference type="PROSITE" id="PS50238">
    <property type="entry name" value="RHOGAP"/>
    <property type="match status" value="1"/>
</dbReference>
<reference evidence="5" key="1">
    <citation type="submission" date="2025-08" db="UniProtKB">
        <authorList>
            <consortium name="RefSeq"/>
        </authorList>
    </citation>
    <scope>IDENTIFICATION</scope>
    <source>
        <tissue evidence="5">Testes</tissue>
    </source>
</reference>
<proteinExistence type="predicted"/>
<evidence type="ECO:0000313" key="5">
    <source>
        <dbReference type="RefSeq" id="XP_006816743.1"/>
    </source>
</evidence>
<evidence type="ECO:0000256" key="2">
    <source>
        <dbReference type="SAM" id="MobiDB-lite"/>
    </source>
</evidence>
<dbReference type="RefSeq" id="XP_006816743.1">
    <property type="nucleotide sequence ID" value="XM_006816680.1"/>
</dbReference>
<dbReference type="SUPFAM" id="SSF48350">
    <property type="entry name" value="GTPase activation domain, GAP"/>
    <property type="match status" value="1"/>
</dbReference>
<dbReference type="Proteomes" id="UP000694865">
    <property type="component" value="Unplaced"/>
</dbReference>
<protein>
    <submittedName>
        <fullName evidence="5">Rho GTPase-activating protein 19-like</fullName>
    </submittedName>
</protein>
<evidence type="ECO:0000256" key="1">
    <source>
        <dbReference type="ARBA" id="ARBA00022468"/>
    </source>
</evidence>
<dbReference type="InterPro" id="IPR000198">
    <property type="entry name" value="RhoGAP_dom"/>
</dbReference>
<accession>A0ABM0M9Q2</accession>
<keyword evidence="1" id="KW-0343">GTPase activation</keyword>
<evidence type="ECO:0000313" key="4">
    <source>
        <dbReference type="Proteomes" id="UP000694865"/>
    </source>
</evidence>
<dbReference type="InterPro" id="IPR008936">
    <property type="entry name" value="Rho_GTPase_activation_prot"/>
</dbReference>